<accession>A0A818J354</accession>
<dbReference type="GO" id="GO:0001578">
    <property type="term" value="P:microtubule bundle formation"/>
    <property type="evidence" value="ECO:0007669"/>
    <property type="project" value="TreeGrafter"/>
</dbReference>
<feature type="compositionally biased region" description="Polar residues" evidence="2">
    <location>
        <begin position="225"/>
        <end position="257"/>
    </location>
</feature>
<feature type="domain" description="Calponin-homology (CH)" evidence="3">
    <location>
        <begin position="41"/>
        <end position="161"/>
    </location>
</feature>
<feature type="compositionally biased region" description="Polar residues" evidence="2">
    <location>
        <begin position="437"/>
        <end position="448"/>
    </location>
</feature>
<dbReference type="InterPro" id="IPR001715">
    <property type="entry name" value="CH_dom"/>
</dbReference>
<feature type="compositionally biased region" description="Low complexity" evidence="2">
    <location>
        <begin position="449"/>
        <end position="465"/>
    </location>
</feature>
<dbReference type="PANTHER" id="PTHR46756:SF18">
    <property type="entry name" value="GAS2-LIKE PROTEIN PICKLED EGGS"/>
    <property type="match status" value="1"/>
</dbReference>
<gene>
    <name evidence="4" type="ORF">KXQ929_LOCUS1611</name>
</gene>
<feature type="region of interest" description="Disordered" evidence="2">
    <location>
        <begin position="752"/>
        <end position="790"/>
    </location>
</feature>
<dbReference type="GO" id="GO:0008017">
    <property type="term" value="F:microtubule binding"/>
    <property type="evidence" value="ECO:0007669"/>
    <property type="project" value="TreeGrafter"/>
</dbReference>
<evidence type="ECO:0000313" key="5">
    <source>
        <dbReference type="Proteomes" id="UP000663868"/>
    </source>
</evidence>
<dbReference type="SUPFAM" id="SSF47576">
    <property type="entry name" value="Calponin-homology domain, CH-domain"/>
    <property type="match status" value="1"/>
</dbReference>
<dbReference type="PANTHER" id="PTHR46756">
    <property type="entry name" value="TRANSGELIN"/>
    <property type="match status" value="1"/>
</dbReference>
<dbReference type="GO" id="GO:0005884">
    <property type="term" value="C:actin filament"/>
    <property type="evidence" value="ECO:0007669"/>
    <property type="project" value="TreeGrafter"/>
</dbReference>
<feature type="region of interest" description="Disordered" evidence="2">
    <location>
        <begin position="223"/>
        <end position="304"/>
    </location>
</feature>
<dbReference type="InterPro" id="IPR036872">
    <property type="entry name" value="CH_dom_sf"/>
</dbReference>
<dbReference type="Pfam" id="PF00307">
    <property type="entry name" value="CH"/>
    <property type="match status" value="1"/>
</dbReference>
<reference evidence="4" key="1">
    <citation type="submission" date="2021-02" db="EMBL/GenBank/DDBJ databases">
        <authorList>
            <person name="Nowell W R."/>
        </authorList>
    </citation>
    <scope>NUCLEOTIDE SEQUENCE</scope>
</reference>
<dbReference type="EMBL" id="CAJOBB010000045">
    <property type="protein sequence ID" value="CAF3529824.1"/>
    <property type="molecule type" value="Genomic_DNA"/>
</dbReference>
<name>A0A818J354_9BILA</name>
<dbReference type="GO" id="GO:0031110">
    <property type="term" value="P:regulation of microtubule polymerization or depolymerization"/>
    <property type="evidence" value="ECO:0007669"/>
    <property type="project" value="TreeGrafter"/>
</dbReference>
<keyword evidence="1" id="KW-0175">Coiled coil</keyword>
<dbReference type="AlphaFoldDB" id="A0A818J354"/>
<dbReference type="PROSITE" id="PS50021">
    <property type="entry name" value="CH"/>
    <property type="match status" value="1"/>
</dbReference>
<dbReference type="GO" id="GO:0001725">
    <property type="term" value="C:stress fiber"/>
    <property type="evidence" value="ECO:0007669"/>
    <property type="project" value="TreeGrafter"/>
</dbReference>
<protein>
    <recommendedName>
        <fullName evidence="3">Calponin-homology (CH) domain-containing protein</fullName>
    </recommendedName>
</protein>
<evidence type="ECO:0000256" key="1">
    <source>
        <dbReference type="SAM" id="Coils"/>
    </source>
</evidence>
<proteinExistence type="predicted"/>
<feature type="coiled-coil region" evidence="1">
    <location>
        <begin position="170"/>
        <end position="221"/>
    </location>
</feature>
<organism evidence="4 5">
    <name type="scientific">Adineta steineri</name>
    <dbReference type="NCBI Taxonomy" id="433720"/>
    <lineage>
        <taxon>Eukaryota</taxon>
        <taxon>Metazoa</taxon>
        <taxon>Spiralia</taxon>
        <taxon>Gnathifera</taxon>
        <taxon>Rotifera</taxon>
        <taxon>Eurotatoria</taxon>
        <taxon>Bdelloidea</taxon>
        <taxon>Adinetida</taxon>
        <taxon>Adinetidae</taxon>
        <taxon>Adineta</taxon>
    </lineage>
</organism>
<evidence type="ECO:0000256" key="2">
    <source>
        <dbReference type="SAM" id="MobiDB-lite"/>
    </source>
</evidence>
<sequence length="790" mass="90545">MLLKHNQTMATAVEQLVVDPQSRFLEMKSLQPYSTTDEYLYAMKEDLADWLSNMYPDWQPITADNFLECLENGALLCHHANNVNDAARKMNSLSTLTDCKFRTGARPQTFNARDNVSQFIKWARRIAGVREVLMFESDDLILRKNEKNFLLCLLEIARFGARFGVSVPAIIKLEDEIEQEIARDKQAQSQTLTELKYLQRKEAEEEEEKIKARRIKEIEDEKNTFETTNYQSTHNNDKQINQDPSNTFLSTNPNGTNWLHDRVTHISELSNNNNNNSKQRQNSEASDDDGSRASNEINTTTINLNGTSKYARTLDENENPVEVPTYIRTFDDRENPVEIPKYTQTFDEREDPSGTLKHNQNFDEREHPVEISKYTQTFDEREDSTGIPKHTQAFNERENPTGKAKYVQTFDEREDPTRIPKHTQTFDERENPVEVPNKQSSPSTDQDYSSLTETTPSKPSSSSSLDSKDDSIEQSFKSLNITSIENERVRNYSPVVKSHTQPLIHTNDYSINQTDQQDINHFNNIRSKITESVIGNIDDNIHPTYSGSSQHDFDLSDIEDVMELHKNLVNDKDITTMDNDSLESSEGIVEETKKLPPVPTIKKSVGSASTLSAAQKQKQTTNRKNSTPTSTSRYSPRLNLLPNVAQTVKKEEPLDKQRRKSTIATQRSKSSELVDKITDTSKLDRDSGFDEQDFRTERLHSIGDDNSSVSSMRSAKSSTILHSNKLEYKETKSYELRMKKLDAKRILNEKTQPKLYSTARRASDMIPPTPPIHKYRKNSQSTVNLKQQQQ</sequence>
<dbReference type="GO" id="GO:0035371">
    <property type="term" value="C:microtubule plus-end"/>
    <property type="evidence" value="ECO:0007669"/>
    <property type="project" value="TreeGrafter"/>
</dbReference>
<dbReference type="GO" id="GO:0051764">
    <property type="term" value="P:actin crosslink formation"/>
    <property type="evidence" value="ECO:0007669"/>
    <property type="project" value="TreeGrafter"/>
</dbReference>
<dbReference type="Gene3D" id="1.10.418.10">
    <property type="entry name" value="Calponin-like domain"/>
    <property type="match status" value="1"/>
</dbReference>
<dbReference type="Proteomes" id="UP000663868">
    <property type="component" value="Unassembled WGS sequence"/>
</dbReference>
<evidence type="ECO:0000313" key="4">
    <source>
        <dbReference type="EMBL" id="CAF3529824.1"/>
    </source>
</evidence>
<evidence type="ECO:0000259" key="3">
    <source>
        <dbReference type="PROSITE" id="PS50021"/>
    </source>
</evidence>
<comment type="caution">
    <text evidence="4">The sequence shown here is derived from an EMBL/GenBank/DDBJ whole genome shotgun (WGS) entry which is preliminary data.</text>
</comment>
<feature type="compositionally biased region" description="Polar residues" evidence="2">
    <location>
        <begin position="606"/>
        <end position="625"/>
    </location>
</feature>
<feature type="region of interest" description="Disordered" evidence="2">
    <location>
        <begin position="577"/>
        <end position="676"/>
    </location>
</feature>
<feature type="compositionally biased region" description="Low complexity" evidence="2">
    <location>
        <begin position="626"/>
        <end position="637"/>
    </location>
</feature>
<dbReference type="GO" id="GO:1904825">
    <property type="term" value="P:protein localization to microtubule plus-end"/>
    <property type="evidence" value="ECO:0007669"/>
    <property type="project" value="TreeGrafter"/>
</dbReference>
<feature type="compositionally biased region" description="Polar residues" evidence="2">
    <location>
        <begin position="778"/>
        <end position="790"/>
    </location>
</feature>
<dbReference type="SMART" id="SM00033">
    <property type="entry name" value="CH"/>
    <property type="match status" value="1"/>
</dbReference>
<dbReference type="GO" id="GO:0005737">
    <property type="term" value="C:cytoplasm"/>
    <property type="evidence" value="ECO:0007669"/>
    <property type="project" value="TreeGrafter"/>
</dbReference>
<feature type="compositionally biased region" description="Polar residues" evidence="2">
    <location>
        <begin position="292"/>
        <end position="304"/>
    </location>
</feature>
<dbReference type="GO" id="GO:0008093">
    <property type="term" value="F:cytoskeletal anchor activity"/>
    <property type="evidence" value="ECO:0007669"/>
    <property type="project" value="TreeGrafter"/>
</dbReference>
<dbReference type="GO" id="GO:0051015">
    <property type="term" value="F:actin filament binding"/>
    <property type="evidence" value="ECO:0007669"/>
    <property type="project" value="TreeGrafter"/>
</dbReference>
<feature type="region of interest" description="Disordered" evidence="2">
    <location>
        <begin position="375"/>
        <end position="471"/>
    </location>
</feature>
<dbReference type="CDD" id="cd21268">
    <property type="entry name" value="CH_GAS2L1_2"/>
    <property type="match status" value="1"/>
</dbReference>